<gene>
    <name evidence="1" type="ORF">L3556_07210</name>
</gene>
<name>A0ABT6EY42_9SYNE</name>
<reference evidence="1" key="2">
    <citation type="submission" date="2022-01" db="EMBL/GenBank/DDBJ databases">
        <authorList>
            <person name="Zivanovic Y."/>
            <person name="Moreira D."/>
            <person name="Lopez-Garcia P."/>
        </authorList>
    </citation>
    <scope>NUCLEOTIDE SEQUENCE</scope>
    <source>
        <strain evidence="1">G9</strain>
    </source>
</reference>
<dbReference type="RefSeq" id="WP_277866622.1">
    <property type="nucleotide sequence ID" value="NZ_JAKKUT010000002.1"/>
</dbReference>
<proteinExistence type="predicted"/>
<dbReference type="EMBL" id="JAKKUT010000002">
    <property type="protein sequence ID" value="MDG2990721.1"/>
    <property type="molecule type" value="Genomic_DNA"/>
</dbReference>
<keyword evidence="2" id="KW-1185">Reference proteome</keyword>
<dbReference type="Proteomes" id="UP001154265">
    <property type="component" value="Unassembled WGS sequence"/>
</dbReference>
<organism evidence="1 2">
    <name type="scientific">Candidatus Synechococcus calcipolaris G9</name>
    <dbReference type="NCBI Taxonomy" id="1497997"/>
    <lineage>
        <taxon>Bacteria</taxon>
        <taxon>Bacillati</taxon>
        <taxon>Cyanobacteriota</taxon>
        <taxon>Cyanophyceae</taxon>
        <taxon>Synechococcales</taxon>
        <taxon>Synechococcaceae</taxon>
        <taxon>Synechococcus</taxon>
    </lineage>
</organism>
<evidence type="ECO:0000313" key="1">
    <source>
        <dbReference type="EMBL" id="MDG2990721.1"/>
    </source>
</evidence>
<accession>A0ABT6EY42</accession>
<protein>
    <submittedName>
        <fullName evidence="1">PH domain-containing protein</fullName>
    </submittedName>
</protein>
<evidence type="ECO:0000313" key="2">
    <source>
        <dbReference type="Proteomes" id="UP001154265"/>
    </source>
</evidence>
<sequence length="118" mass="13627">MDEILYEDTYISCDRQGLTIRWYYFPFGDKSVPYSSIQSYEKLELGFEGKWRLWGMGLIPHWFHLDPNRPKKEEGIFIDDGHPIKMIITPDDIEAVLALLETYGPKPSGPDSSSESPL</sequence>
<comment type="caution">
    <text evidence="1">The sequence shown here is derived from an EMBL/GenBank/DDBJ whole genome shotgun (WGS) entry which is preliminary data.</text>
</comment>
<reference evidence="1" key="1">
    <citation type="journal article" date="2022" name="Genome Biol. Evol.">
        <title>A New Gene Family Diagnostic for Intracellular Biomineralization of Amorphous Ca Carbonates by Cyanobacteria.</title>
        <authorList>
            <person name="Benzerara K."/>
            <person name="Duprat E."/>
            <person name="Bitard-Feildel T."/>
            <person name="Caumes G."/>
            <person name="Cassier-Chauvat C."/>
            <person name="Chauvat F."/>
            <person name="Dezi M."/>
            <person name="Diop S.I."/>
            <person name="Gaschignard G."/>
            <person name="Gorgen S."/>
            <person name="Gugger M."/>
            <person name="Lopez-Garcia P."/>
            <person name="Millet M."/>
            <person name="Skouri-Panet F."/>
            <person name="Moreira D."/>
            <person name="Callebaut I."/>
        </authorList>
    </citation>
    <scope>NUCLEOTIDE SEQUENCE</scope>
    <source>
        <strain evidence="1">G9</strain>
    </source>
</reference>